<proteinExistence type="predicted"/>
<protein>
    <submittedName>
        <fullName evidence="1">7199_t:CDS:1</fullName>
    </submittedName>
</protein>
<name>A0A9N9NXE8_9GLOM</name>
<dbReference type="AlphaFoldDB" id="A0A9N9NXE8"/>
<dbReference type="Proteomes" id="UP000789570">
    <property type="component" value="Unassembled WGS sequence"/>
</dbReference>
<gene>
    <name evidence="1" type="ORF">FCALED_LOCUS17206</name>
</gene>
<evidence type="ECO:0000313" key="2">
    <source>
        <dbReference type="Proteomes" id="UP000789570"/>
    </source>
</evidence>
<evidence type="ECO:0000313" key="1">
    <source>
        <dbReference type="EMBL" id="CAG8765563.1"/>
    </source>
</evidence>
<dbReference type="EMBL" id="CAJVPQ010024819">
    <property type="protein sequence ID" value="CAG8765563.1"/>
    <property type="molecule type" value="Genomic_DNA"/>
</dbReference>
<reference evidence="1" key="1">
    <citation type="submission" date="2021-06" db="EMBL/GenBank/DDBJ databases">
        <authorList>
            <person name="Kallberg Y."/>
            <person name="Tangrot J."/>
            <person name="Rosling A."/>
        </authorList>
    </citation>
    <scope>NUCLEOTIDE SEQUENCE</scope>
    <source>
        <strain evidence="1">UK204</strain>
    </source>
</reference>
<sequence>ILFSIPRSMRILMTCAESSLEIFCFRFPYMVTTPTNIAGLMNKNMMDNSKNDMVSEELNDIKLDMLR</sequence>
<accession>A0A9N9NXE8</accession>
<organism evidence="1 2">
    <name type="scientific">Funneliformis caledonium</name>
    <dbReference type="NCBI Taxonomy" id="1117310"/>
    <lineage>
        <taxon>Eukaryota</taxon>
        <taxon>Fungi</taxon>
        <taxon>Fungi incertae sedis</taxon>
        <taxon>Mucoromycota</taxon>
        <taxon>Glomeromycotina</taxon>
        <taxon>Glomeromycetes</taxon>
        <taxon>Glomerales</taxon>
        <taxon>Glomeraceae</taxon>
        <taxon>Funneliformis</taxon>
    </lineage>
</organism>
<comment type="caution">
    <text evidence="1">The sequence shown here is derived from an EMBL/GenBank/DDBJ whole genome shotgun (WGS) entry which is preliminary data.</text>
</comment>
<dbReference type="OrthoDB" id="2418212at2759"/>
<keyword evidence="2" id="KW-1185">Reference proteome</keyword>
<feature type="non-terminal residue" evidence="1">
    <location>
        <position position="1"/>
    </location>
</feature>